<evidence type="ECO:0000256" key="3">
    <source>
        <dbReference type="ARBA" id="ARBA00022692"/>
    </source>
</evidence>
<gene>
    <name evidence="12" type="ORF">NDU88_009504</name>
</gene>
<dbReference type="Proteomes" id="UP001066276">
    <property type="component" value="Chromosome 8"/>
</dbReference>
<dbReference type="InterPro" id="IPR028082">
    <property type="entry name" value="Peripla_BP_I"/>
</dbReference>
<keyword evidence="9" id="KW-0325">Glycoprotein</keyword>
<keyword evidence="6" id="KW-0297">G-protein coupled receptor</keyword>
<evidence type="ECO:0000256" key="5">
    <source>
        <dbReference type="ARBA" id="ARBA00022989"/>
    </source>
</evidence>
<name>A0AAV7NZA3_PLEWA</name>
<comment type="subcellular location">
    <subcellularLocation>
        <location evidence="1">Cell membrane</location>
        <topology evidence="1">Multi-pass membrane protein</topology>
    </subcellularLocation>
</comment>
<evidence type="ECO:0000256" key="10">
    <source>
        <dbReference type="ARBA" id="ARBA00023224"/>
    </source>
</evidence>
<dbReference type="PRINTS" id="PR00592">
    <property type="entry name" value="CASENSINGR"/>
</dbReference>
<feature type="domain" description="Receptor ligand binding region" evidence="11">
    <location>
        <begin position="2"/>
        <end position="255"/>
    </location>
</feature>
<dbReference type="InterPro" id="IPR000068">
    <property type="entry name" value="GPCR_3_Ca_sens_rcpt-rel"/>
</dbReference>
<dbReference type="SUPFAM" id="SSF53822">
    <property type="entry name" value="Periplasmic binding protein-like I"/>
    <property type="match status" value="1"/>
</dbReference>
<dbReference type="PANTHER" id="PTHR24061:SF0">
    <property type="entry name" value="C-FAMILY ODORANT RECEPTOR OLFCT1"/>
    <property type="match status" value="1"/>
</dbReference>
<evidence type="ECO:0000256" key="8">
    <source>
        <dbReference type="ARBA" id="ARBA00023170"/>
    </source>
</evidence>
<organism evidence="12 13">
    <name type="scientific">Pleurodeles waltl</name>
    <name type="common">Iberian ribbed newt</name>
    <dbReference type="NCBI Taxonomy" id="8319"/>
    <lineage>
        <taxon>Eukaryota</taxon>
        <taxon>Metazoa</taxon>
        <taxon>Chordata</taxon>
        <taxon>Craniata</taxon>
        <taxon>Vertebrata</taxon>
        <taxon>Euteleostomi</taxon>
        <taxon>Amphibia</taxon>
        <taxon>Batrachia</taxon>
        <taxon>Caudata</taxon>
        <taxon>Salamandroidea</taxon>
        <taxon>Salamandridae</taxon>
        <taxon>Pleurodelinae</taxon>
        <taxon>Pleurodeles</taxon>
    </lineage>
</organism>
<dbReference type="AlphaFoldDB" id="A0AAV7NZA3"/>
<evidence type="ECO:0000256" key="9">
    <source>
        <dbReference type="ARBA" id="ARBA00023180"/>
    </source>
</evidence>
<keyword evidence="2" id="KW-1003">Cell membrane</keyword>
<proteinExistence type="predicted"/>
<evidence type="ECO:0000313" key="13">
    <source>
        <dbReference type="Proteomes" id="UP001066276"/>
    </source>
</evidence>
<dbReference type="Pfam" id="PF01094">
    <property type="entry name" value="ANF_receptor"/>
    <property type="match status" value="1"/>
</dbReference>
<dbReference type="PANTHER" id="PTHR24061">
    <property type="entry name" value="CALCIUM-SENSING RECEPTOR-RELATED"/>
    <property type="match status" value="1"/>
</dbReference>
<accession>A0AAV7NZA3</accession>
<keyword evidence="5" id="KW-1133">Transmembrane helix</keyword>
<dbReference type="EMBL" id="JANPWB010000012">
    <property type="protein sequence ID" value="KAJ1121395.1"/>
    <property type="molecule type" value="Genomic_DNA"/>
</dbReference>
<evidence type="ECO:0000313" key="12">
    <source>
        <dbReference type="EMBL" id="KAJ1121395.1"/>
    </source>
</evidence>
<sequence>MALAQLVGHFQWAWVGMIVSDDELGLQGGQAIRRGIEDSGSCVAFMEQVNLRYSKEKVHRIAEMIRGHASKVIIFHSPEVHLKMLLQTLHTLKVTGKVWVFTAAVTITPGLLDNQAWRILNGSLGIAPYTDHMIGFEEFLHSLEPMRYPDDIFIKIFWKKAFHCDFKEANRTKDVVVPRQEGEQTLCSGKEALDEKVMTLFEMNDLSYTYQSYTAVYAFAHALNILINCTSGRRLVTKVACDDINNYQPWQVMTSFLLIS</sequence>
<evidence type="ECO:0000256" key="7">
    <source>
        <dbReference type="ARBA" id="ARBA00023136"/>
    </source>
</evidence>
<keyword evidence="4" id="KW-0732">Signal</keyword>
<keyword evidence="7" id="KW-0472">Membrane</keyword>
<keyword evidence="10" id="KW-0807">Transducer</keyword>
<dbReference type="GO" id="GO:0004930">
    <property type="term" value="F:G protein-coupled receptor activity"/>
    <property type="evidence" value="ECO:0007669"/>
    <property type="project" value="UniProtKB-KW"/>
</dbReference>
<comment type="caution">
    <text evidence="12">The sequence shown here is derived from an EMBL/GenBank/DDBJ whole genome shotgun (WGS) entry which is preliminary data.</text>
</comment>
<keyword evidence="8" id="KW-0675">Receptor</keyword>
<reference evidence="12" key="1">
    <citation type="journal article" date="2022" name="bioRxiv">
        <title>Sequencing and chromosome-scale assembly of the giantPleurodeles waltlgenome.</title>
        <authorList>
            <person name="Brown T."/>
            <person name="Elewa A."/>
            <person name="Iarovenko S."/>
            <person name="Subramanian E."/>
            <person name="Araus A.J."/>
            <person name="Petzold A."/>
            <person name="Susuki M."/>
            <person name="Suzuki K.-i.T."/>
            <person name="Hayashi T."/>
            <person name="Toyoda A."/>
            <person name="Oliveira C."/>
            <person name="Osipova E."/>
            <person name="Leigh N.D."/>
            <person name="Simon A."/>
            <person name="Yun M.H."/>
        </authorList>
    </citation>
    <scope>NUCLEOTIDE SEQUENCE</scope>
    <source>
        <strain evidence="12">20211129_DDA</strain>
        <tissue evidence="12">Liver</tissue>
    </source>
</reference>
<dbReference type="FunFam" id="3.40.50.2300:FF:000016">
    <property type="entry name" value="Taste 1 receptor member 2"/>
    <property type="match status" value="1"/>
</dbReference>
<evidence type="ECO:0000256" key="2">
    <source>
        <dbReference type="ARBA" id="ARBA00022475"/>
    </source>
</evidence>
<evidence type="ECO:0000259" key="11">
    <source>
        <dbReference type="Pfam" id="PF01094"/>
    </source>
</evidence>
<dbReference type="InterPro" id="IPR001828">
    <property type="entry name" value="ANF_lig-bd_rcpt"/>
</dbReference>
<protein>
    <recommendedName>
        <fullName evidence="11">Receptor ligand binding region domain-containing protein</fullName>
    </recommendedName>
</protein>
<dbReference type="GO" id="GO:0005886">
    <property type="term" value="C:plasma membrane"/>
    <property type="evidence" value="ECO:0007669"/>
    <property type="project" value="UniProtKB-SubCell"/>
</dbReference>
<evidence type="ECO:0000256" key="4">
    <source>
        <dbReference type="ARBA" id="ARBA00022729"/>
    </source>
</evidence>
<keyword evidence="3" id="KW-0812">Transmembrane</keyword>
<keyword evidence="13" id="KW-1185">Reference proteome</keyword>
<evidence type="ECO:0000256" key="1">
    <source>
        <dbReference type="ARBA" id="ARBA00004651"/>
    </source>
</evidence>
<evidence type="ECO:0000256" key="6">
    <source>
        <dbReference type="ARBA" id="ARBA00023040"/>
    </source>
</evidence>
<dbReference type="Gene3D" id="3.40.50.2300">
    <property type="match status" value="2"/>
</dbReference>